<keyword evidence="2" id="KW-1133">Transmembrane helix</keyword>
<evidence type="ECO:0000256" key="1">
    <source>
        <dbReference type="SAM" id="MobiDB-lite"/>
    </source>
</evidence>
<organism evidence="3 4">
    <name type="scientific">Phenylobacterium conjunctum</name>
    <dbReference type="NCBI Taxonomy" id="1298959"/>
    <lineage>
        <taxon>Bacteria</taxon>
        <taxon>Pseudomonadati</taxon>
        <taxon>Pseudomonadota</taxon>
        <taxon>Alphaproteobacteria</taxon>
        <taxon>Caulobacterales</taxon>
        <taxon>Caulobacteraceae</taxon>
        <taxon>Phenylobacterium</taxon>
    </lineage>
</organism>
<evidence type="ECO:0000256" key="2">
    <source>
        <dbReference type="SAM" id="Phobius"/>
    </source>
</evidence>
<keyword evidence="4" id="KW-1185">Reference proteome</keyword>
<keyword evidence="2" id="KW-0812">Transmembrane</keyword>
<dbReference type="EMBL" id="JBHTLQ010000002">
    <property type="protein sequence ID" value="MFD1189102.1"/>
    <property type="molecule type" value="Genomic_DNA"/>
</dbReference>
<evidence type="ECO:0000313" key="4">
    <source>
        <dbReference type="Proteomes" id="UP001597216"/>
    </source>
</evidence>
<sequence>MTAEYTGFGSPKFTSADFARDEPELETTAFNPTPIYARERQAKRGPNPLILAIVPAVLVAGGVLTWAMMDKPKDELMTSTAAPPAALSTPAPVAEAEPTPMMAPETPAAAPPPAKVAAPAPARP</sequence>
<feature type="region of interest" description="Disordered" evidence="1">
    <location>
        <begin position="1"/>
        <end position="26"/>
    </location>
</feature>
<keyword evidence="2" id="KW-0472">Membrane</keyword>
<feature type="region of interest" description="Disordered" evidence="1">
    <location>
        <begin position="76"/>
        <end position="124"/>
    </location>
</feature>
<proteinExistence type="predicted"/>
<comment type="caution">
    <text evidence="3">The sequence shown here is derived from an EMBL/GenBank/DDBJ whole genome shotgun (WGS) entry which is preliminary data.</text>
</comment>
<evidence type="ECO:0000313" key="3">
    <source>
        <dbReference type="EMBL" id="MFD1189102.1"/>
    </source>
</evidence>
<reference evidence="4" key="1">
    <citation type="journal article" date="2019" name="Int. J. Syst. Evol. Microbiol.">
        <title>The Global Catalogue of Microorganisms (GCM) 10K type strain sequencing project: providing services to taxonomists for standard genome sequencing and annotation.</title>
        <authorList>
            <consortium name="The Broad Institute Genomics Platform"/>
            <consortium name="The Broad Institute Genome Sequencing Center for Infectious Disease"/>
            <person name="Wu L."/>
            <person name="Ma J."/>
        </authorList>
    </citation>
    <scope>NUCLEOTIDE SEQUENCE [LARGE SCALE GENOMIC DNA]</scope>
    <source>
        <strain evidence="4">CCUG 55074</strain>
    </source>
</reference>
<name>A0ABW3SYM5_9CAUL</name>
<feature type="transmembrane region" description="Helical" evidence="2">
    <location>
        <begin position="48"/>
        <end position="69"/>
    </location>
</feature>
<evidence type="ECO:0008006" key="5">
    <source>
        <dbReference type="Google" id="ProtNLM"/>
    </source>
</evidence>
<dbReference type="Proteomes" id="UP001597216">
    <property type="component" value="Unassembled WGS sequence"/>
</dbReference>
<feature type="compositionally biased region" description="Low complexity" evidence="1">
    <location>
        <begin position="115"/>
        <end position="124"/>
    </location>
</feature>
<feature type="non-terminal residue" evidence="3">
    <location>
        <position position="124"/>
    </location>
</feature>
<gene>
    <name evidence="3" type="ORF">ACFQ27_00800</name>
</gene>
<protein>
    <recommendedName>
        <fullName evidence="5">Sporulation protein</fullName>
    </recommendedName>
</protein>
<accession>A0ABW3SYM5</accession>
<feature type="compositionally biased region" description="Low complexity" evidence="1">
    <location>
        <begin position="78"/>
        <end position="108"/>
    </location>
</feature>